<accession>A0ABS9X7F9</accession>
<organism evidence="1 2">
    <name type="scientific">Colwellia maritima</name>
    <dbReference type="NCBI Taxonomy" id="2912588"/>
    <lineage>
        <taxon>Bacteria</taxon>
        <taxon>Pseudomonadati</taxon>
        <taxon>Pseudomonadota</taxon>
        <taxon>Gammaproteobacteria</taxon>
        <taxon>Alteromonadales</taxon>
        <taxon>Colwelliaceae</taxon>
        <taxon>Colwellia</taxon>
    </lineage>
</organism>
<comment type="caution">
    <text evidence="1">The sequence shown here is derived from an EMBL/GenBank/DDBJ whole genome shotgun (WGS) entry which is preliminary data.</text>
</comment>
<sequence length="48" mass="5460">MASVPGQEQLTWTVDLPAGRHVNVSFVKRLSGIRTGIDQLHFDWRIAR</sequence>
<dbReference type="Proteomes" id="UP001139646">
    <property type="component" value="Unassembled WGS sequence"/>
</dbReference>
<protein>
    <submittedName>
        <fullName evidence="1">Uncharacterized protein</fullName>
    </submittedName>
</protein>
<name>A0ABS9X7F9_9GAMM</name>
<reference evidence="1" key="1">
    <citation type="submission" date="2022-01" db="EMBL/GenBank/DDBJ databases">
        <title>Colwellia maritima, isolated from seawater.</title>
        <authorList>
            <person name="Kristyanto S."/>
            <person name="Jung J."/>
            <person name="Jeon C.O."/>
        </authorList>
    </citation>
    <scope>NUCLEOTIDE SEQUENCE</scope>
    <source>
        <strain evidence="1">MSW7</strain>
    </source>
</reference>
<evidence type="ECO:0000313" key="2">
    <source>
        <dbReference type="Proteomes" id="UP001139646"/>
    </source>
</evidence>
<proteinExistence type="predicted"/>
<keyword evidence="2" id="KW-1185">Reference proteome</keyword>
<gene>
    <name evidence="1" type="ORF">L3081_25375</name>
</gene>
<dbReference type="RefSeq" id="WP_242289411.1">
    <property type="nucleotide sequence ID" value="NZ_JAKKSL010000007.1"/>
</dbReference>
<dbReference type="EMBL" id="JAKKSL010000007">
    <property type="protein sequence ID" value="MCI2286149.1"/>
    <property type="molecule type" value="Genomic_DNA"/>
</dbReference>
<evidence type="ECO:0000313" key="1">
    <source>
        <dbReference type="EMBL" id="MCI2286149.1"/>
    </source>
</evidence>